<dbReference type="SUPFAM" id="SSF54593">
    <property type="entry name" value="Glyoxalase/Bleomycin resistance protein/Dihydroxybiphenyl dioxygenase"/>
    <property type="match status" value="1"/>
</dbReference>
<accession>A0A1D8PA44</accession>
<dbReference type="CDD" id="cd07249">
    <property type="entry name" value="MMCE"/>
    <property type="match status" value="1"/>
</dbReference>
<dbReference type="STRING" id="1850246.LPB138_12370"/>
<dbReference type="GO" id="GO:0046872">
    <property type="term" value="F:metal ion binding"/>
    <property type="evidence" value="ECO:0007669"/>
    <property type="project" value="UniProtKB-KW"/>
</dbReference>
<dbReference type="AlphaFoldDB" id="A0A1D8PA44"/>
<dbReference type="EMBL" id="CP017478">
    <property type="protein sequence ID" value="AOW21425.1"/>
    <property type="molecule type" value="Genomic_DNA"/>
</dbReference>
<evidence type="ECO:0000256" key="2">
    <source>
        <dbReference type="ARBA" id="ARBA00022723"/>
    </source>
</evidence>
<proteinExistence type="inferred from homology"/>
<keyword evidence="2" id="KW-0479">Metal-binding</keyword>
<dbReference type="PANTHER" id="PTHR43048:SF3">
    <property type="entry name" value="METHYLMALONYL-COA EPIMERASE, MITOCHONDRIAL"/>
    <property type="match status" value="1"/>
</dbReference>
<name>A0A1D8PA44_9FLAO</name>
<dbReference type="InterPro" id="IPR017515">
    <property type="entry name" value="MeMalonyl-CoA_epimerase"/>
</dbReference>
<dbReference type="PROSITE" id="PS51819">
    <property type="entry name" value="VOC"/>
    <property type="match status" value="1"/>
</dbReference>
<dbReference type="Pfam" id="PF13669">
    <property type="entry name" value="Glyoxalase_4"/>
    <property type="match status" value="1"/>
</dbReference>
<dbReference type="OrthoDB" id="9788468at2"/>
<dbReference type="InterPro" id="IPR029068">
    <property type="entry name" value="Glyas_Bleomycin-R_OHBP_Dase"/>
</dbReference>
<dbReference type="InterPro" id="IPR037523">
    <property type="entry name" value="VOC_core"/>
</dbReference>
<comment type="similarity">
    <text evidence="1">Belongs to the methylmalonyl-CoA epimerase family.</text>
</comment>
<gene>
    <name evidence="4" type="ORF">LPB138_12370</name>
</gene>
<dbReference type="InterPro" id="IPR051785">
    <property type="entry name" value="MMCE/EMCE_epimerase"/>
</dbReference>
<reference evidence="4 5" key="1">
    <citation type="submission" date="2016-10" db="EMBL/GenBank/DDBJ databases">
        <title>Lutibacter sp. LPB0138, isolated from marine gastropod.</title>
        <authorList>
            <person name="Kim E."/>
            <person name="Yi H."/>
        </authorList>
    </citation>
    <scope>NUCLEOTIDE SEQUENCE [LARGE SCALE GENOMIC DNA]</scope>
    <source>
        <strain evidence="4 5">LPB0138</strain>
    </source>
</reference>
<dbReference type="NCBIfam" id="TIGR03081">
    <property type="entry name" value="metmalonyl_epim"/>
    <property type="match status" value="1"/>
</dbReference>
<dbReference type="GO" id="GO:0004493">
    <property type="term" value="F:methylmalonyl-CoA epimerase activity"/>
    <property type="evidence" value="ECO:0007669"/>
    <property type="project" value="TreeGrafter"/>
</dbReference>
<dbReference type="Gene3D" id="3.10.180.10">
    <property type="entry name" value="2,3-Dihydroxybiphenyl 1,2-Dioxygenase, domain 1"/>
    <property type="match status" value="1"/>
</dbReference>
<organism evidence="4 5">
    <name type="scientific">Urechidicola croceus</name>
    <dbReference type="NCBI Taxonomy" id="1850246"/>
    <lineage>
        <taxon>Bacteria</taxon>
        <taxon>Pseudomonadati</taxon>
        <taxon>Bacteroidota</taxon>
        <taxon>Flavobacteriia</taxon>
        <taxon>Flavobacteriales</taxon>
        <taxon>Flavobacteriaceae</taxon>
        <taxon>Urechidicola</taxon>
    </lineage>
</organism>
<evidence type="ECO:0000256" key="1">
    <source>
        <dbReference type="ARBA" id="ARBA00009308"/>
    </source>
</evidence>
<dbReference type="PANTHER" id="PTHR43048">
    <property type="entry name" value="METHYLMALONYL-COA EPIMERASE"/>
    <property type="match status" value="1"/>
</dbReference>
<feature type="domain" description="VOC" evidence="3">
    <location>
        <begin position="3"/>
        <end position="131"/>
    </location>
</feature>
<keyword evidence="5" id="KW-1185">Reference proteome</keyword>
<dbReference type="KEGG" id="lul:LPB138_12370"/>
<sequence>MKKIEHIGIAVKDLNTSNELFAKLYGKPHYKTEFVESEGVKTSFFKVGPNKIELLEATNSNSPIAKFIEKKGEGVHHIAFAVKDIKSEIKRLKSEGFQVLNEIPKKGADNKLVVFLHPKSTNGVLIELCQEIE</sequence>
<evidence type="ECO:0000313" key="4">
    <source>
        <dbReference type="EMBL" id="AOW21425.1"/>
    </source>
</evidence>
<protein>
    <submittedName>
        <fullName evidence="4">Methylmalonyl-CoA epimerase</fullName>
    </submittedName>
</protein>
<dbReference type="RefSeq" id="WP_070237585.1">
    <property type="nucleotide sequence ID" value="NZ_CP017478.1"/>
</dbReference>
<evidence type="ECO:0000313" key="5">
    <source>
        <dbReference type="Proteomes" id="UP000176050"/>
    </source>
</evidence>
<dbReference type="Proteomes" id="UP000176050">
    <property type="component" value="Chromosome"/>
</dbReference>
<dbReference type="GO" id="GO:0046491">
    <property type="term" value="P:L-methylmalonyl-CoA metabolic process"/>
    <property type="evidence" value="ECO:0007669"/>
    <property type="project" value="TreeGrafter"/>
</dbReference>
<evidence type="ECO:0000259" key="3">
    <source>
        <dbReference type="PROSITE" id="PS51819"/>
    </source>
</evidence>